<reference evidence="1" key="1">
    <citation type="submission" date="2021-05" db="EMBL/GenBank/DDBJ databases">
        <authorList>
            <person name="Scholz U."/>
            <person name="Mascher M."/>
            <person name="Fiebig A."/>
        </authorList>
    </citation>
    <scope>NUCLEOTIDE SEQUENCE [LARGE SCALE GENOMIC DNA]</scope>
</reference>
<sequence>MASSPSLSSGLPHGVSFSPGDADLITLYLKRKISGSPLPTPTARYIHDADIYAAEPAALVAGLLAASPKNDGETKEWYFFTSVRAKSSRDTRRCRAVAGGGTWHSEKARIQVLDGDDEVVGYRQFFTFEPRNGWLMLEFSVVDREDGGGHRGEAIPVLCKIYQTRRQPVSKSGSKRKGERSGEGCSARVRRCLKFVTPPAAPDQVAPFVPSVTAEQESEDPKEPDKQLFFVPIEQEAEDPKEPPKQPFFSPIEQEAEDPKEPDKQPFFVQFEQEAEETQYSEFAGCLNPRFSMTLARSCEGLQFGSPPAAPNQLAMVAATPGCEDGLLVPVEPREEQEAEDPKEPDKQQADPWVTTTTPKFLVPFEQEADESRNSEYAGTSVIPTFPMTSYGTTPLHPGQDWATSEIQQGTDASSLLGNTAELSCYDGTTTSFPSYNTDIWSFPPSTLSSSGNTLLYPRHDTSLMEKVTYVRGCYDASPMYSWCGDTYAQTAPMSTRAEWANQGSNINPLSYLCI</sequence>
<dbReference type="Proteomes" id="UP001732700">
    <property type="component" value="Chromosome 1A"/>
</dbReference>
<proteinExistence type="predicted"/>
<dbReference type="EnsemblPlants" id="AVESA.00010b.r2.1AG0009720.1">
    <property type="protein sequence ID" value="AVESA.00010b.r2.1AG0009720.1.CDS.1"/>
    <property type="gene ID" value="AVESA.00010b.r2.1AG0009720"/>
</dbReference>
<name>A0ACD5T8G2_AVESA</name>
<organism evidence="1 2">
    <name type="scientific">Avena sativa</name>
    <name type="common">Oat</name>
    <dbReference type="NCBI Taxonomy" id="4498"/>
    <lineage>
        <taxon>Eukaryota</taxon>
        <taxon>Viridiplantae</taxon>
        <taxon>Streptophyta</taxon>
        <taxon>Embryophyta</taxon>
        <taxon>Tracheophyta</taxon>
        <taxon>Spermatophyta</taxon>
        <taxon>Magnoliopsida</taxon>
        <taxon>Liliopsida</taxon>
        <taxon>Poales</taxon>
        <taxon>Poaceae</taxon>
        <taxon>BOP clade</taxon>
        <taxon>Pooideae</taxon>
        <taxon>Poodae</taxon>
        <taxon>Poeae</taxon>
        <taxon>Poeae Chloroplast Group 1 (Aveneae type)</taxon>
        <taxon>Aveninae</taxon>
        <taxon>Avena</taxon>
    </lineage>
</organism>
<reference evidence="1" key="2">
    <citation type="submission" date="2025-09" db="UniProtKB">
        <authorList>
            <consortium name="EnsemblPlants"/>
        </authorList>
    </citation>
    <scope>IDENTIFICATION</scope>
</reference>
<evidence type="ECO:0000313" key="2">
    <source>
        <dbReference type="Proteomes" id="UP001732700"/>
    </source>
</evidence>
<keyword evidence="2" id="KW-1185">Reference proteome</keyword>
<evidence type="ECO:0000313" key="1">
    <source>
        <dbReference type="EnsemblPlants" id="AVESA.00010b.r2.1AG0009720.1.CDS.1"/>
    </source>
</evidence>
<accession>A0ACD5T8G2</accession>
<protein>
    <submittedName>
        <fullName evidence="1">Uncharacterized protein</fullName>
    </submittedName>
</protein>